<reference evidence="1 2" key="1">
    <citation type="submission" date="2014-03" db="EMBL/GenBank/DDBJ databases">
        <title>Draft Genome Sequences of Four Burkholderia Strains.</title>
        <authorList>
            <person name="Liu X.Y."/>
            <person name="Li C.X."/>
            <person name="Xu J.H."/>
        </authorList>
    </citation>
    <scope>NUCLEOTIDE SEQUENCE [LARGE SCALE GENOMIC DNA]</scope>
    <source>
        <strain evidence="1 2">DSM 50014</strain>
    </source>
</reference>
<evidence type="ECO:0000313" key="1">
    <source>
        <dbReference type="EMBL" id="KDR40183.1"/>
    </source>
</evidence>
<dbReference type="RefSeq" id="WP_035934081.1">
    <property type="nucleotide sequence ID" value="NZ_CADFFX010000002.1"/>
</dbReference>
<proteinExistence type="predicted"/>
<accession>A0A069PHK9</accession>
<dbReference type="EMBL" id="JFHC01000045">
    <property type="protein sequence ID" value="KDR40183.1"/>
    <property type="molecule type" value="Genomic_DNA"/>
</dbReference>
<name>A0A069PHK9_9BURK</name>
<dbReference type="Proteomes" id="UP000027466">
    <property type="component" value="Unassembled WGS sequence"/>
</dbReference>
<comment type="caution">
    <text evidence="1">The sequence shown here is derived from an EMBL/GenBank/DDBJ whole genome shotgun (WGS) entry which is preliminary data.</text>
</comment>
<sequence>MEAPEHTHFGALEPTPALQVAVSPRAQLTLHIWSSLSLVAEHSDCAVTDGERVPKHIKAIKISACLQVVCRISPPLAYAFISFDKALIFA</sequence>
<evidence type="ECO:0000313" key="2">
    <source>
        <dbReference type="Proteomes" id="UP000027466"/>
    </source>
</evidence>
<gene>
    <name evidence="1" type="ORF">BG61_27235</name>
</gene>
<dbReference type="AlphaFoldDB" id="A0A069PHK9"/>
<organism evidence="1 2">
    <name type="scientific">Caballeronia glathei</name>
    <dbReference type="NCBI Taxonomy" id="60547"/>
    <lineage>
        <taxon>Bacteria</taxon>
        <taxon>Pseudomonadati</taxon>
        <taxon>Pseudomonadota</taxon>
        <taxon>Betaproteobacteria</taxon>
        <taxon>Burkholderiales</taxon>
        <taxon>Burkholderiaceae</taxon>
        <taxon>Caballeronia</taxon>
    </lineage>
</organism>
<keyword evidence="2" id="KW-1185">Reference proteome</keyword>
<protein>
    <submittedName>
        <fullName evidence="1">Uncharacterized protein</fullName>
    </submittedName>
</protein>